<keyword evidence="6" id="KW-1185">Reference proteome</keyword>
<feature type="compositionally biased region" description="Basic and acidic residues" evidence="1">
    <location>
        <begin position="1392"/>
        <end position="1401"/>
    </location>
</feature>
<dbReference type="InterPro" id="IPR025312">
    <property type="entry name" value="DUF4216"/>
</dbReference>
<feature type="compositionally biased region" description="Polar residues" evidence="1">
    <location>
        <begin position="1410"/>
        <end position="1426"/>
    </location>
</feature>
<protein>
    <recommendedName>
        <fullName evidence="7">Transposon protein, putative, CACTA, En/Spm sub-class</fullName>
    </recommendedName>
</protein>
<evidence type="ECO:0000256" key="1">
    <source>
        <dbReference type="SAM" id="MobiDB-lite"/>
    </source>
</evidence>
<accession>A0AAQ3UI60</accession>
<evidence type="ECO:0000313" key="6">
    <source>
        <dbReference type="Proteomes" id="UP001341281"/>
    </source>
</evidence>
<evidence type="ECO:0000313" key="5">
    <source>
        <dbReference type="EMBL" id="WVZ93063.1"/>
    </source>
</evidence>
<dbReference type="PANTHER" id="PTHR10775">
    <property type="entry name" value="OS08G0208400 PROTEIN"/>
    <property type="match status" value="1"/>
</dbReference>
<feature type="region of interest" description="Disordered" evidence="1">
    <location>
        <begin position="1392"/>
        <end position="1432"/>
    </location>
</feature>
<organism evidence="5 6">
    <name type="scientific">Paspalum notatum var. saurae</name>
    <dbReference type="NCBI Taxonomy" id="547442"/>
    <lineage>
        <taxon>Eukaryota</taxon>
        <taxon>Viridiplantae</taxon>
        <taxon>Streptophyta</taxon>
        <taxon>Embryophyta</taxon>
        <taxon>Tracheophyta</taxon>
        <taxon>Spermatophyta</taxon>
        <taxon>Magnoliopsida</taxon>
        <taxon>Liliopsida</taxon>
        <taxon>Poales</taxon>
        <taxon>Poaceae</taxon>
        <taxon>PACMAD clade</taxon>
        <taxon>Panicoideae</taxon>
        <taxon>Andropogonodae</taxon>
        <taxon>Paspaleae</taxon>
        <taxon>Paspalinae</taxon>
        <taxon>Paspalum</taxon>
    </lineage>
</organism>
<dbReference type="Pfam" id="PF13963">
    <property type="entry name" value="Transpos_assoc"/>
    <property type="match status" value="1"/>
</dbReference>
<evidence type="ECO:0000259" key="3">
    <source>
        <dbReference type="Pfam" id="PF13960"/>
    </source>
</evidence>
<feature type="domain" description="DUF4216" evidence="2">
    <location>
        <begin position="1253"/>
        <end position="1327"/>
    </location>
</feature>
<proteinExistence type="predicted"/>
<dbReference type="InterPro" id="IPR004242">
    <property type="entry name" value="Transposase_21"/>
</dbReference>
<name>A0AAQ3UI60_PASNO</name>
<feature type="domain" description="DUF4218" evidence="3">
    <location>
        <begin position="994"/>
        <end position="1105"/>
    </location>
</feature>
<sequence length="1432" mass="163389">MVHPSRAPADGGGLQGASDSGKLERLVLRGVSFVAGVGRLVFGSPEVPPVMADCVGVLGAPLLPGTVLWPPARGRGTATGLEVVGRMDRGSFLAVRRRRLRIHGQGSLGCVPSRYASLDLLYCGSFQRFRAMELLSASVFPSSCSGVDYVHGGGRRRRRVVCSASAKDLHDLTTLGRCSTSVADFRRRRRRLPAGSSAPGHRRRRASPSASPPRAVAPSPVRPLPSSSDSLPTAALNPRRPRHASGKQPNAIARLRPAASGCFACGDSTAAAALGPEPCRQSCLPEIGAGGRTAKSRVAGGALQRQHMDKSWINDRQFSPAYIKGVKAFMRFVQERCDVNSPIHCPCSECNNRKQGPLAEVEDHIYIYGMSSTYTRWIYHGEPLIAETNQDTEIQEPDHDMAPDHDMTLDGIATLEYQDEDDDGDDGIPELLGDLYTARDKDNGHPKFDKILEDSKCALYPGCGKFTKFSFLVKLLHLKSYYRITNTAFDALLQLLSLAFPDNNALPRSYNEVKYLLRELGLGYESIHVCKNNCVLYRKKYAKLEHCPVCKESRWKDPKGGKRVPRKVIRYFPLKPRLQRLFMSRETAENTQWHKLKRKVVENEMRHPSDGEAWKDFDREYEWFAQDARNLRLGLATDGFNPFGHMSSSYSMWPVFIIPYNLPPWECMDQSNFIMTLLIPGPKSPGKDFDIFLQPLIEDLLELWKGIRTYDAFTKKHFTLHAAVLWCIHDYPALATLSGRSTKGYFACVHCDEDPLSQALRNKIGYFGHCRYLPMNHHWRRSKLFNGKYEKRGKPREFSTAELLEKLEEVKDIRPGKHPLNRKRKRTNKDEPTWHLRVSLWDLPYWSQLKLRHNLDVMHIEKNICENLLWTFLRVEGKTKDTINARLDLEDLGIRKELHLVQNGDAYDRPHACYTMTNDQRDEFCKFLRTVKFPDGYAANLARCVDMDGHKVQHLKTHDCHILLQRILPVALRGLIREDIYKAICELGNFFKQLCSKTLKRDVLHGLKDEIPIILCKLEKIYPPAFFDVMVHLAVHLPDEALFRGPVQYGWMYPVERRLYTLKRYVRNRSRPEGSIAEAYIVDECLTFCSRYFGDVETRFNRKGRPNSGLDSAIPEDDLSVFTHGVKLLGTAKVSYNEVGFDKLVCLFREKLEHENASDVDQRLEKGFAKWFKEHIAKLHCHGVLIKDDIYALSCGPDKRIEIYSSCIANGVRYRTVSHEKYRTTQNSGVMTEGTHKNEYIDFYGVLNEIIVLQYPSNKQFTRSVVLFRCDWYDLEGKKTGTKDDGYFRSINVERCWYKNDPYILATQSTQVFYLHDTKLGKGWKVVQKFEHRHLYDVTETEEHTSDVAYQDDICSSIEHILSDIDPCLEHLHRVDEDACRIDAAIVDKARGSTEDALHDTDSEDEDDTLQQYYSDNDRPQSPMNNDDTHSP</sequence>
<dbReference type="InterPro" id="IPR029480">
    <property type="entry name" value="Transpos_assoc"/>
</dbReference>
<dbReference type="InterPro" id="IPR025452">
    <property type="entry name" value="DUF4218"/>
</dbReference>
<reference evidence="5 6" key="1">
    <citation type="submission" date="2024-02" db="EMBL/GenBank/DDBJ databases">
        <title>High-quality chromosome-scale genome assembly of Pensacola bahiagrass (Paspalum notatum Flugge var. saurae).</title>
        <authorList>
            <person name="Vega J.M."/>
            <person name="Podio M."/>
            <person name="Orjuela J."/>
            <person name="Siena L.A."/>
            <person name="Pessino S.C."/>
            <person name="Combes M.C."/>
            <person name="Mariac C."/>
            <person name="Albertini E."/>
            <person name="Pupilli F."/>
            <person name="Ortiz J.P.A."/>
            <person name="Leblanc O."/>
        </authorList>
    </citation>
    <scope>NUCLEOTIDE SEQUENCE [LARGE SCALE GENOMIC DNA]</scope>
    <source>
        <strain evidence="5">R1</strain>
        <tissue evidence="5">Leaf</tissue>
    </source>
</reference>
<dbReference type="Proteomes" id="UP001341281">
    <property type="component" value="Chromosome 09"/>
</dbReference>
<dbReference type="Pfam" id="PF02992">
    <property type="entry name" value="Transposase_21"/>
    <property type="match status" value="1"/>
</dbReference>
<feature type="region of interest" description="Disordered" evidence="1">
    <location>
        <begin position="186"/>
        <end position="249"/>
    </location>
</feature>
<dbReference type="EMBL" id="CP144753">
    <property type="protein sequence ID" value="WVZ93063.1"/>
    <property type="molecule type" value="Genomic_DNA"/>
</dbReference>
<evidence type="ECO:0000259" key="4">
    <source>
        <dbReference type="Pfam" id="PF13963"/>
    </source>
</evidence>
<feature type="compositionally biased region" description="Low complexity" evidence="1">
    <location>
        <begin position="207"/>
        <end position="232"/>
    </location>
</feature>
<gene>
    <name evidence="5" type="ORF">U9M48_039076</name>
</gene>
<evidence type="ECO:0008006" key="7">
    <source>
        <dbReference type="Google" id="ProtNLM"/>
    </source>
</evidence>
<dbReference type="PANTHER" id="PTHR10775:SF185">
    <property type="entry name" value="OS08G0208400 PROTEIN"/>
    <property type="match status" value="1"/>
</dbReference>
<dbReference type="Pfam" id="PF13952">
    <property type="entry name" value="DUF4216"/>
    <property type="match status" value="1"/>
</dbReference>
<evidence type="ECO:0000259" key="2">
    <source>
        <dbReference type="Pfam" id="PF13952"/>
    </source>
</evidence>
<feature type="domain" description="Transposase-associated" evidence="4">
    <location>
        <begin position="310"/>
        <end position="382"/>
    </location>
</feature>
<dbReference type="Pfam" id="PF13960">
    <property type="entry name" value="DUF4218"/>
    <property type="match status" value="1"/>
</dbReference>